<evidence type="ECO:0000256" key="1">
    <source>
        <dbReference type="ARBA" id="ARBA00007039"/>
    </source>
</evidence>
<keyword evidence="2" id="KW-0963">Cytoplasm</keyword>
<feature type="region of interest" description="Disordered" evidence="8">
    <location>
        <begin position="244"/>
        <end position="271"/>
    </location>
</feature>
<evidence type="ECO:0000256" key="3">
    <source>
        <dbReference type="ARBA" id="ARBA00022670"/>
    </source>
</evidence>
<keyword evidence="4 9" id="KW-0378">Hydrolase</keyword>
<feature type="region of interest" description="Disordered" evidence="8">
    <location>
        <begin position="353"/>
        <end position="372"/>
    </location>
</feature>
<dbReference type="Pfam" id="PF00574">
    <property type="entry name" value="CLP_protease"/>
    <property type="match status" value="1"/>
</dbReference>
<dbReference type="EMBL" id="JACHOC010000004">
    <property type="protein sequence ID" value="MBB4622633.1"/>
    <property type="molecule type" value="Genomic_DNA"/>
</dbReference>
<keyword evidence="5" id="KW-0720">Serine protease</keyword>
<keyword evidence="3 9" id="KW-0645">Protease</keyword>
<keyword evidence="7" id="KW-0175">Coiled coil</keyword>
<dbReference type="CDD" id="cd07016">
    <property type="entry name" value="S14_ClpP_1"/>
    <property type="match status" value="1"/>
</dbReference>
<dbReference type="GO" id="GO:0004252">
    <property type="term" value="F:serine-type endopeptidase activity"/>
    <property type="evidence" value="ECO:0007669"/>
    <property type="project" value="UniProtKB-EC"/>
</dbReference>
<dbReference type="Proteomes" id="UP000533637">
    <property type="component" value="Unassembled WGS sequence"/>
</dbReference>
<evidence type="ECO:0000313" key="9">
    <source>
        <dbReference type="EMBL" id="MBB4622633.1"/>
    </source>
</evidence>
<sequence>MAILKIHSDIVDEETRVVRLMWTGIDGTSFSTVDAFIDSIPENDNEIEIRLNCEGGNISEGWSIYDKLRATGKEISAIIEGKCASMASILLLAASKEKRFGYTNSKLCIHKPLVLANKGCAMRSNDLRQMADDLDRENEKFLDLYVERTGADREQLQSLMEKDKYVDMDQAKELGFVSTILLPLSASKNDHSNINNMAKTGENVEVSQSLFAKMLAKLGYAKIEDAEAAFKKVALDLSTADGSTLTVEREEGDPQVGDTASPDGEHLMPDGSTIVVEGGVISEIRDPEEENNNDELDAANARIAELETELTSLRTQAKSQDELVILNKVKTMGGLEGLKKIASSYVPDARGFQGNQGVQGGNGDPVSLIDKKLAEKRDARKKKFNK</sequence>
<evidence type="ECO:0000313" key="10">
    <source>
        <dbReference type="Proteomes" id="UP000533637"/>
    </source>
</evidence>
<accession>A0ABR6KP60</accession>
<dbReference type="Gene3D" id="3.90.226.10">
    <property type="entry name" value="2-enoyl-CoA Hydratase, Chain A, domain 1"/>
    <property type="match status" value="1"/>
</dbReference>
<dbReference type="PRINTS" id="PR00127">
    <property type="entry name" value="CLPPROTEASEP"/>
</dbReference>
<organism evidence="9 10">
    <name type="scientific">Parabacteroides faecis</name>
    <dbReference type="NCBI Taxonomy" id="1217282"/>
    <lineage>
        <taxon>Bacteria</taxon>
        <taxon>Pseudomonadati</taxon>
        <taxon>Bacteroidota</taxon>
        <taxon>Bacteroidia</taxon>
        <taxon>Bacteroidales</taxon>
        <taxon>Tannerellaceae</taxon>
        <taxon>Parabacteroides</taxon>
    </lineage>
</organism>
<evidence type="ECO:0000256" key="7">
    <source>
        <dbReference type="SAM" id="Coils"/>
    </source>
</evidence>
<evidence type="ECO:0000256" key="2">
    <source>
        <dbReference type="ARBA" id="ARBA00022490"/>
    </source>
</evidence>
<dbReference type="InterPro" id="IPR029045">
    <property type="entry name" value="ClpP/crotonase-like_dom_sf"/>
</dbReference>
<feature type="coiled-coil region" evidence="7">
    <location>
        <begin position="289"/>
        <end position="323"/>
    </location>
</feature>
<protein>
    <recommendedName>
        <fullName evidence="6">ATP-dependent Clp protease proteolytic subunit</fullName>
    </recommendedName>
</protein>
<dbReference type="InterPro" id="IPR001907">
    <property type="entry name" value="ClpP"/>
</dbReference>
<comment type="caution">
    <text evidence="9">The sequence shown here is derived from an EMBL/GenBank/DDBJ whole genome shotgun (WGS) entry which is preliminary data.</text>
</comment>
<keyword evidence="10" id="KW-1185">Reference proteome</keyword>
<proteinExistence type="inferred from homology"/>
<dbReference type="RefSeq" id="WP_183671006.1">
    <property type="nucleotide sequence ID" value="NZ_BMPB01000012.1"/>
</dbReference>
<evidence type="ECO:0000256" key="8">
    <source>
        <dbReference type="SAM" id="MobiDB-lite"/>
    </source>
</evidence>
<evidence type="ECO:0000256" key="5">
    <source>
        <dbReference type="ARBA" id="ARBA00022825"/>
    </source>
</evidence>
<gene>
    <name evidence="9" type="ORF">GGQ57_002533</name>
</gene>
<dbReference type="SUPFAM" id="SSF52096">
    <property type="entry name" value="ClpP/crotonase"/>
    <property type="match status" value="1"/>
</dbReference>
<dbReference type="PANTHER" id="PTHR10381">
    <property type="entry name" value="ATP-DEPENDENT CLP PROTEASE PROTEOLYTIC SUBUNIT"/>
    <property type="match status" value="1"/>
</dbReference>
<name>A0ABR6KP60_9BACT</name>
<reference evidence="9 10" key="1">
    <citation type="submission" date="2020-08" db="EMBL/GenBank/DDBJ databases">
        <title>Genomic Encyclopedia of Type Strains, Phase IV (KMG-IV): sequencing the most valuable type-strain genomes for metagenomic binning, comparative biology and taxonomic classification.</title>
        <authorList>
            <person name="Goeker M."/>
        </authorList>
    </citation>
    <scope>NUCLEOTIDE SEQUENCE [LARGE SCALE GENOMIC DNA]</scope>
    <source>
        <strain evidence="9 10">DSM 102983</strain>
    </source>
</reference>
<evidence type="ECO:0000256" key="6">
    <source>
        <dbReference type="RuleBase" id="RU003567"/>
    </source>
</evidence>
<dbReference type="GO" id="GO:0006508">
    <property type="term" value="P:proteolysis"/>
    <property type="evidence" value="ECO:0007669"/>
    <property type="project" value="UniProtKB-KW"/>
</dbReference>
<comment type="similarity">
    <text evidence="1 6">Belongs to the peptidase S14 family.</text>
</comment>
<evidence type="ECO:0000256" key="4">
    <source>
        <dbReference type="ARBA" id="ARBA00022801"/>
    </source>
</evidence>
<dbReference type="PANTHER" id="PTHR10381:SF70">
    <property type="entry name" value="ATP-DEPENDENT CLP PROTEASE PROTEOLYTIC SUBUNIT"/>
    <property type="match status" value="1"/>
</dbReference>
<dbReference type="InterPro" id="IPR023562">
    <property type="entry name" value="ClpP/TepA"/>
</dbReference>